<dbReference type="NCBIfam" id="TIGR02890">
    <property type="entry name" value="bacill_yteA"/>
    <property type="match status" value="1"/>
</dbReference>
<keyword evidence="7" id="KW-1185">Reference proteome</keyword>
<dbReference type="InterPro" id="IPR037187">
    <property type="entry name" value="DnaK_N"/>
</dbReference>
<proteinExistence type="predicted"/>
<evidence type="ECO:0000259" key="5">
    <source>
        <dbReference type="Pfam" id="PF01258"/>
    </source>
</evidence>
<dbReference type="GO" id="GO:0008270">
    <property type="term" value="F:zinc ion binding"/>
    <property type="evidence" value="ECO:0007669"/>
    <property type="project" value="UniProtKB-KW"/>
</dbReference>
<dbReference type="InterPro" id="IPR014240">
    <property type="entry name" value="YteA"/>
</dbReference>
<dbReference type="SUPFAM" id="SSF57716">
    <property type="entry name" value="Glucocorticoid receptor-like (DNA-binding domain)"/>
    <property type="match status" value="1"/>
</dbReference>
<evidence type="ECO:0000313" key="7">
    <source>
        <dbReference type="Proteomes" id="UP000426246"/>
    </source>
</evidence>
<feature type="domain" description="Zinc finger DksA/TraR C4-type" evidence="5">
    <location>
        <begin position="91"/>
        <end position="118"/>
    </location>
</feature>
<dbReference type="OrthoDB" id="9811543at2"/>
<dbReference type="RefSeq" id="WP_155700831.1">
    <property type="nucleotide sequence ID" value="NZ_CP034235.1"/>
</dbReference>
<dbReference type="SUPFAM" id="SSF109635">
    <property type="entry name" value="DnaK suppressor protein DksA, alpha-hairpin domain"/>
    <property type="match status" value="1"/>
</dbReference>
<accession>A0A6B8RJ82</accession>
<dbReference type="Proteomes" id="UP000426246">
    <property type="component" value="Chromosome"/>
</dbReference>
<keyword evidence="2" id="KW-0863">Zinc-finger</keyword>
<evidence type="ECO:0000256" key="1">
    <source>
        <dbReference type="ARBA" id="ARBA00022723"/>
    </source>
</evidence>
<evidence type="ECO:0000256" key="4">
    <source>
        <dbReference type="PROSITE-ProRule" id="PRU00510"/>
    </source>
</evidence>
<evidence type="ECO:0000313" key="6">
    <source>
        <dbReference type="EMBL" id="QGQ95794.1"/>
    </source>
</evidence>
<sequence>MNPLSKLQKAELKQLLLEQKSSLSKLLENSDNYGLASSLRESSGELSNYDNHPADNATDLYEKSKDLALNENTEMHLAEVEEALSRIDSQNYGLCDRCNQPIPFERLQILPETRFCVAHSPEQEISDNRPIEEEVLAIPYGPTSADSYAKQDHFNGDDAWQIVESWGNADSPAMSSNREVHNYNDLFNDAEESEGYVEAYESFIATDIYGKHVSIVRNKAYREYIANQEGEPLLEPDNLD</sequence>
<feature type="zinc finger region" description="dksA C4-type" evidence="4">
    <location>
        <begin position="95"/>
        <end position="119"/>
    </location>
</feature>
<keyword evidence="3" id="KW-0862">Zinc</keyword>
<dbReference type="PANTHER" id="PTHR33823">
    <property type="entry name" value="RNA POLYMERASE-BINDING TRANSCRIPTION FACTOR DKSA-RELATED"/>
    <property type="match status" value="1"/>
</dbReference>
<reference evidence="7" key="1">
    <citation type="submission" date="2018-11" db="EMBL/GenBank/DDBJ databases">
        <title>Complete genome sequence of Paenibacillus sp. ML311-T8.</title>
        <authorList>
            <person name="Nam Y.-D."/>
            <person name="Kang J."/>
            <person name="Chung W.-H."/>
            <person name="Park Y.S."/>
        </authorList>
    </citation>
    <scope>NUCLEOTIDE SEQUENCE [LARGE SCALE GENOMIC DNA]</scope>
    <source>
        <strain evidence="7">ML311-T8</strain>
    </source>
</reference>
<dbReference type="Pfam" id="PF01258">
    <property type="entry name" value="zf-dskA_traR"/>
    <property type="match status" value="1"/>
</dbReference>
<dbReference type="PROSITE" id="PS51128">
    <property type="entry name" value="ZF_DKSA_2"/>
    <property type="match status" value="1"/>
</dbReference>
<dbReference type="EMBL" id="CP034235">
    <property type="protein sequence ID" value="QGQ95794.1"/>
    <property type="molecule type" value="Genomic_DNA"/>
</dbReference>
<name>A0A6B8RJ82_9BACL</name>
<dbReference type="InterPro" id="IPR000962">
    <property type="entry name" value="Znf_DskA_TraR"/>
</dbReference>
<gene>
    <name evidence="6" type="ORF">EHS13_13360</name>
</gene>
<organism evidence="6 7">
    <name type="scientific">Paenibacillus psychroresistens</name>
    <dbReference type="NCBI Taxonomy" id="1778678"/>
    <lineage>
        <taxon>Bacteria</taxon>
        <taxon>Bacillati</taxon>
        <taxon>Bacillota</taxon>
        <taxon>Bacilli</taxon>
        <taxon>Bacillales</taxon>
        <taxon>Paenibacillaceae</taxon>
        <taxon>Paenibacillus</taxon>
    </lineage>
</organism>
<dbReference type="PANTHER" id="PTHR33823:SF4">
    <property type="entry name" value="GENERAL STRESS PROTEIN 16O"/>
    <property type="match status" value="1"/>
</dbReference>
<dbReference type="AlphaFoldDB" id="A0A6B8RJ82"/>
<evidence type="ECO:0000256" key="3">
    <source>
        <dbReference type="ARBA" id="ARBA00022833"/>
    </source>
</evidence>
<dbReference type="Gene3D" id="1.20.120.910">
    <property type="entry name" value="DksA, coiled-coil domain"/>
    <property type="match status" value="1"/>
</dbReference>
<keyword evidence="1" id="KW-0479">Metal-binding</keyword>
<evidence type="ECO:0000256" key="2">
    <source>
        <dbReference type="ARBA" id="ARBA00022771"/>
    </source>
</evidence>
<protein>
    <submittedName>
        <fullName evidence="6">Molecular chaperone DnaK</fullName>
    </submittedName>
</protein>
<dbReference type="KEGG" id="ppsc:EHS13_13360"/>